<feature type="compositionally biased region" description="Low complexity" evidence="8">
    <location>
        <begin position="502"/>
        <end position="521"/>
    </location>
</feature>
<evidence type="ECO:0000313" key="10">
    <source>
        <dbReference type="EMBL" id="CAG6397403.1"/>
    </source>
</evidence>
<keyword evidence="11" id="KW-1185">Reference proteome</keyword>
<feature type="transmembrane region" description="Helical" evidence="9">
    <location>
        <begin position="343"/>
        <end position="363"/>
    </location>
</feature>
<feature type="transmembrane region" description="Helical" evidence="9">
    <location>
        <begin position="225"/>
        <end position="244"/>
    </location>
</feature>
<feature type="transmembrane region" description="Helical" evidence="9">
    <location>
        <begin position="157"/>
        <end position="175"/>
    </location>
</feature>
<evidence type="ECO:0000313" key="11">
    <source>
        <dbReference type="Proteomes" id="UP001152519"/>
    </source>
</evidence>
<protein>
    <submittedName>
        <fullName evidence="10">PMT_2 domain-containing protein</fullName>
    </submittedName>
</protein>
<feature type="compositionally biased region" description="Basic residues" evidence="8">
    <location>
        <begin position="522"/>
        <end position="531"/>
    </location>
</feature>
<dbReference type="Proteomes" id="UP001152519">
    <property type="component" value="Unassembled WGS sequence"/>
</dbReference>
<dbReference type="GO" id="GO:0005886">
    <property type="term" value="C:plasma membrane"/>
    <property type="evidence" value="ECO:0007669"/>
    <property type="project" value="UniProtKB-SubCell"/>
</dbReference>
<comment type="caution">
    <text evidence="10">The sequence shown here is derived from an EMBL/GenBank/DDBJ whole genome shotgun (WGS) entry which is preliminary data.</text>
</comment>
<dbReference type="AlphaFoldDB" id="A0A9W4DWW5"/>
<comment type="subcellular location">
    <subcellularLocation>
        <location evidence="1">Cell membrane</location>
        <topology evidence="1">Multi-pass membrane protein</topology>
    </subcellularLocation>
</comment>
<dbReference type="InterPro" id="IPR050297">
    <property type="entry name" value="LipidA_mod_glycosyltrf_83"/>
</dbReference>
<evidence type="ECO:0000256" key="5">
    <source>
        <dbReference type="ARBA" id="ARBA00022692"/>
    </source>
</evidence>
<dbReference type="GO" id="GO:0010041">
    <property type="term" value="P:response to iron(III) ion"/>
    <property type="evidence" value="ECO:0007669"/>
    <property type="project" value="TreeGrafter"/>
</dbReference>
<evidence type="ECO:0000256" key="1">
    <source>
        <dbReference type="ARBA" id="ARBA00004651"/>
    </source>
</evidence>
<sequence>MPSDTTSRPTRRYSRSGKAPAAAPENRRRPALPVWLVPVLWTTGLGWWGLSRQNSVWRDEAATWLVAQRPTGEIWRTLGNDDVVHGLYYLLMHGVFEVFGASTTTLRLPSVLAMAGAAGCLAVVGDRLAGRTAGLAAGSALGLLPPVQFYLQEGRSYALVAAGAALATLLLVTVLRGQARTAHWVGYGGAVLACGLLNWLSLLILPAHLATLVWTRAGRGVRLRWGAAAVGAAAGVLPLILFSRGQSQQVAWIPPLTWHMMIGPAVLLLIGGVCAAAERPRAGRVSVATVGLPLLAVPQLGLVGLSFVQPLFLDRYVLFSLLGLALLIGGAVDSAARAARPRFPRVSAVVLPGVVAVALAALLPQSRAERSPASRVDDVLAMASDVQRMKEEGNAVVFVPSTRRDAASVSPGAFSGLRDIALAESPERSATLAGVEAGPDRIRAAMLAQQRILLVTDAVPVAQPVVTKRDRAKMAVLRDYFVVVADRQVRGRRVTVYERAGAKAPSRRSAGAAPPAGGHRQAPGRRAPRAG</sequence>
<feature type="transmembrane region" description="Helical" evidence="9">
    <location>
        <begin position="32"/>
        <end position="50"/>
    </location>
</feature>
<keyword evidence="3" id="KW-0328">Glycosyltransferase</keyword>
<evidence type="ECO:0000256" key="3">
    <source>
        <dbReference type="ARBA" id="ARBA00022676"/>
    </source>
</evidence>
<dbReference type="EMBL" id="CAJSLV010000086">
    <property type="protein sequence ID" value="CAG6397403.1"/>
    <property type="molecule type" value="Genomic_DNA"/>
</dbReference>
<feature type="region of interest" description="Disordered" evidence="8">
    <location>
        <begin position="1"/>
        <end position="25"/>
    </location>
</feature>
<feature type="region of interest" description="Disordered" evidence="8">
    <location>
        <begin position="499"/>
        <end position="531"/>
    </location>
</feature>
<feature type="transmembrane region" description="Helical" evidence="9">
    <location>
        <begin position="316"/>
        <end position="336"/>
    </location>
</feature>
<dbReference type="PANTHER" id="PTHR33908:SF3">
    <property type="entry name" value="UNDECAPRENYL PHOSPHATE-ALPHA-4-AMINO-4-DEOXY-L-ARABINOSE ARABINOSYL TRANSFERASE"/>
    <property type="match status" value="1"/>
</dbReference>
<gene>
    <name evidence="10" type="ORF">SCOCK_540004</name>
</gene>
<dbReference type="GO" id="GO:0009103">
    <property type="term" value="P:lipopolysaccharide biosynthetic process"/>
    <property type="evidence" value="ECO:0007669"/>
    <property type="project" value="UniProtKB-ARBA"/>
</dbReference>
<accession>A0A9W4DWW5</accession>
<dbReference type="PANTHER" id="PTHR33908">
    <property type="entry name" value="MANNOSYLTRANSFERASE YKCB-RELATED"/>
    <property type="match status" value="1"/>
</dbReference>
<keyword evidence="7 9" id="KW-0472">Membrane</keyword>
<evidence type="ECO:0000256" key="8">
    <source>
        <dbReference type="SAM" id="MobiDB-lite"/>
    </source>
</evidence>
<name>A0A9W4DWW5_9ACTN</name>
<proteinExistence type="predicted"/>
<evidence type="ECO:0000256" key="7">
    <source>
        <dbReference type="ARBA" id="ARBA00023136"/>
    </source>
</evidence>
<evidence type="ECO:0000256" key="9">
    <source>
        <dbReference type="SAM" id="Phobius"/>
    </source>
</evidence>
<feature type="transmembrane region" description="Helical" evidence="9">
    <location>
        <begin position="289"/>
        <end position="310"/>
    </location>
</feature>
<keyword evidence="5 9" id="KW-0812">Transmembrane</keyword>
<evidence type="ECO:0000256" key="2">
    <source>
        <dbReference type="ARBA" id="ARBA00022475"/>
    </source>
</evidence>
<evidence type="ECO:0000256" key="6">
    <source>
        <dbReference type="ARBA" id="ARBA00022989"/>
    </source>
</evidence>
<keyword evidence="2" id="KW-1003">Cell membrane</keyword>
<keyword evidence="4" id="KW-0808">Transferase</keyword>
<organism evidence="10 11">
    <name type="scientific">Actinacidiphila cocklensis</name>
    <dbReference type="NCBI Taxonomy" id="887465"/>
    <lineage>
        <taxon>Bacteria</taxon>
        <taxon>Bacillati</taxon>
        <taxon>Actinomycetota</taxon>
        <taxon>Actinomycetes</taxon>
        <taxon>Kitasatosporales</taxon>
        <taxon>Streptomycetaceae</taxon>
        <taxon>Actinacidiphila</taxon>
    </lineage>
</organism>
<evidence type="ECO:0000256" key="4">
    <source>
        <dbReference type="ARBA" id="ARBA00022679"/>
    </source>
</evidence>
<reference evidence="10" key="1">
    <citation type="submission" date="2021-05" db="EMBL/GenBank/DDBJ databases">
        <authorList>
            <person name="Arsene-Ploetze F."/>
        </authorList>
    </citation>
    <scope>NUCLEOTIDE SEQUENCE</scope>
    <source>
        <strain evidence="10">DSM 42138</strain>
    </source>
</reference>
<feature type="transmembrane region" description="Helical" evidence="9">
    <location>
        <begin position="187"/>
        <end position="213"/>
    </location>
</feature>
<feature type="transmembrane region" description="Helical" evidence="9">
    <location>
        <begin position="256"/>
        <end position="277"/>
    </location>
</feature>
<dbReference type="GO" id="GO:0016763">
    <property type="term" value="F:pentosyltransferase activity"/>
    <property type="evidence" value="ECO:0007669"/>
    <property type="project" value="TreeGrafter"/>
</dbReference>
<keyword evidence="6 9" id="KW-1133">Transmembrane helix</keyword>